<dbReference type="PANTHER" id="PTHR37310">
    <property type="entry name" value="CYTOPLASMIC PROTEIN-RELATED"/>
    <property type="match status" value="1"/>
</dbReference>
<organism evidence="1 2">
    <name type="scientific">Hymenobacter terrestris</name>
    <dbReference type="NCBI Taxonomy" id="2748310"/>
    <lineage>
        <taxon>Bacteria</taxon>
        <taxon>Pseudomonadati</taxon>
        <taxon>Bacteroidota</taxon>
        <taxon>Cytophagia</taxon>
        <taxon>Cytophagales</taxon>
        <taxon>Hymenobacteraceae</taxon>
        <taxon>Hymenobacter</taxon>
    </lineage>
</organism>
<accession>A0ABX2Q8I2</accession>
<dbReference type="InterPro" id="IPR005560">
    <property type="entry name" value="Csp_YhjQ"/>
</dbReference>
<protein>
    <submittedName>
        <fullName evidence="1">Four-helix bundle copper-binding protein</fullName>
    </submittedName>
</protein>
<evidence type="ECO:0000313" key="2">
    <source>
        <dbReference type="Proteomes" id="UP000626554"/>
    </source>
</evidence>
<dbReference type="Proteomes" id="UP000626554">
    <property type="component" value="Unassembled WGS sequence"/>
</dbReference>
<sequence>MPNQNQSLLDALNACVAACENCATSGLRGDNLQMMARCIELDRDCADICALTARYVARSSEHAQHLLKECAEICKACGDECQKHADHMEHCRECAEACRRCEEACRQIMAT</sequence>
<dbReference type="EMBL" id="JABKAV010000065">
    <property type="protein sequence ID" value="NVO86281.1"/>
    <property type="molecule type" value="Genomic_DNA"/>
</dbReference>
<keyword evidence="2" id="KW-1185">Reference proteome</keyword>
<dbReference type="InterPro" id="IPR044543">
    <property type="entry name" value="YHJQ-like"/>
</dbReference>
<dbReference type="Gene3D" id="1.20.1270.360">
    <property type="match status" value="1"/>
</dbReference>
<gene>
    <name evidence="1" type="ORF">HW556_15445</name>
</gene>
<comment type="caution">
    <text evidence="1">The sequence shown here is derived from an EMBL/GenBank/DDBJ whole genome shotgun (WGS) entry which is preliminary data.</text>
</comment>
<dbReference type="PANTHER" id="PTHR37310:SF1">
    <property type="entry name" value="CYTOPLASMIC PROTEIN"/>
    <property type="match status" value="1"/>
</dbReference>
<evidence type="ECO:0000313" key="1">
    <source>
        <dbReference type="EMBL" id="NVO86281.1"/>
    </source>
</evidence>
<dbReference type="CDD" id="cd08026">
    <property type="entry name" value="DUF326"/>
    <property type="match status" value="1"/>
</dbReference>
<dbReference type="Pfam" id="PF03860">
    <property type="entry name" value="Csp"/>
    <property type="match status" value="1"/>
</dbReference>
<reference evidence="1 2" key="1">
    <citation type="submission" date="2020-05" db="EMBL/GenBank/DDBJ databases">
        <title>Hymenobacter terrestris sp. nov. and Hymenobacter lapidiphilus sp. nov., isolated from regoliths in Antarctica.</title>
        <authorList>
            <person name="Sedlacek I."/>
            <person name="Pantucek R."/>
            <person name="Zeman M."/>
            <person name="Holochova P."/>
            <person name="Kralova S."/>
            <person name="Stankova E."/>
            <person name="Sedo O."/>
            <person name="Micenkova L."/>
            <person name="Svec P."/>
            <person name="Gupta V."/>
            <person name="Sood U."/>
            <person name="Korpole U.S."/>
            <person name="Lal R."/>
        </authorList>
    </citation>
    <scope>NUCLEOTIDE SEQUENCE [LARGE SCALE GENOMIC DNA]</scope>
    <source>
        <strain evidence="1 2">P5252</strain>
    </source>
</reference>
<proteinExistence type="predicted"/>
<dbReference type="RefSeq" id="WP_176901016.1">
    <property type="nucleotide sequence ID" value="NZ_JABKAV010000065.1"/>
</dbReference>
<name>A0ABX2Q8I2_9BACT</name>